<dbReference type="SUPFAM" id="SSF46785">
    <property type="entry name" value="Winged helix' DNA-binding domain"/>
    <property type="match status" value="1"/>
</dbReference>
<dbReference type="AlphaFoldDB" id="A0A193FYC0"/>
<name>A0A193FYC0_9BORD</name>
<gene>
    <name evidence="6" type="ORF">BAU08_15870</name>
</gene>
<proteinExistence type="inferred from homology"/>
<dbReference type="PRINTS" id="PR00039">
    <property type="entry name" value="HTHLYSR"/>
</dbReference>
<evidence type="ECO:0000313" key="6">
    <source>
        <dbReference type="EMBL" id="ANN72630.1"/>
    </source>
</evidence>
<dbReference type="Gene3D" id="1.10.10.10">
    <property type="entry name" value="Winged helix-like DNA-binding domain superfamily/Winged helix DNA-binding domain"/>
    <property type="match status" value="1"/>
</dbReference>
<accession>A0A193FYC0</accession>
<keyword evidence="2" id="KW-0805">Transcription regulation</keyword>
<evidence type="ECO:0000313" key="7">
    <source>
        <dbReference type="Proteomes" id="UP000092213"/>
    </source>
</evidence>
<protein>
    <submittedName>
        <fullName evidence="6">Transcriptional regulator</fullName>
    </submittedName>
</protein>
<keyword evidence="3" id="KW-0238">DNA-binding</keyword>
<reference evidence="6 7" key="1">
    <citation type="submission" date="2016-06" db="EMBL/GenBank/DDBJ databases">
        <title>Complete genome sequences of Bordetella bronchialis and Bordetella flabilis.</title>
        <authorList>
            <person name="LiPuma J.J."/>
            <person name="Spilker T."/>
        </authorList>
    </citation>
    <scope>NUCLEOTIDE SEQUENCE [LARGE SCALE GENOMIC DNA]</scope>
    <source>
        <strain evidence="6 7">AU17976</strain>
    </source>
</reference>
<comment type="similarity">
    <text evidence="1">Belongs to the LysR transcriptional regulatory family.</text>
</comment>
<dbReference type="InterPro" id="IPR005119">
    <property type="entry name" value="LysR_subst-bd"/>
</dbReference>
<feature type="domain" description="HTH lysR-type" evidence="5">
    <location>
        <begin position="1"/>
        <end position="58"/>
    </location>
</feature>
<dbReference type="FunFam" id="1.10.10.10:FF:000001">
    <property type="entry name" value="LysR family transcriptional regulator"/>
    <property type="match status" value="1"/>
</dbReference>
<dbReference type="Proteomes" id="UP000092213">
    <property type="component" value="Chromosome"/>
</dbReference>
<evidence type="ECO:0000256" key="2">
    <source>
        <dbReference type="ARBA" id="ARBA00023015"/>
    </source>
</evidence>
<dbReference type="RefSeq" id="WP_066670351.1">
    <property type="nucleotide sequence ID" value="NZ_CP016171.1"/>
</dbReference>
<evidence type="ECO:0000256" key="1">
    <source>
        <dbReference type="ARBA" id="ARBA00009437"/>
    </source>
</evidence>
<dbReference type="InterPro" id="IPR036390">
    <property type="entry name" value="WH_DNA-bd_sf"/>
</dbReference>
<dbReference type="InterPro" id="IPR000847">
    <property type="entry name" value="LysR_HTH_N"/>
</dbReference>
<dbReference type="PANTHER" id="PTHR30126:SF40">
    <property type="entry name" value="HTH-TYPE TRANSCRIPTIONAL REGULATOR GLTR"/>
    <property type="match status" value="1"/>
</dbReference>
<dbReference type="Gene3D" id="3.40.190.290">
    <property type="match status" value="1"/>
</dbReference>
<dbReference type="Pfam" id="PF03466">
    <property type="entry name" value="LysR_substrate"/>
    <property type="match status" value="1"/>
</dbReference>
<dbReference type="SUPFAM" id="SSF53850">
    <property type="entry name" value="Periplasmic binding protein-like II"/>
    <property type="match status" value="1"/>
</dbReference>
<dbReference type="PANTHER" id="PTHR30126">
    <property type="entry name" value="HTH-TYPE TRANSCRIPTIONAL REGULATOR"/>
    <property type="match status" value="1"/>
</dbReference>
<dbReference type="GO" id="GO:0000976">
    <property type="term" value="F:transcription cis-regulatory region binding"/>
    <property type="evidence" value="ECO:0007669"/>
    <property type="project" value="TreeGrafter"/>
</dbReference>
<keyword evidence="4" id="KW-0804">Transcription</keyword>
<organism evidence="6 7">
    <name type="scientific">Bordetella bronchialis</name>
    <dbReference type="NCBI Taxonomy" id="463025"/>
    <lineage>
        <taxon>Bacteria</taxon>
        <taxon>Pseudomonadati</taxon>
        <taxon>Pseudomonadota</taxon>
        <taxon>Betaproteobacteria</taxon>
        <taxon>Burkholderiales</taxon>
        <taxon>Alcaligenaceae</taxon>
        <taxon>Bordetella</taxon>
    </lineage>
</organism>
<dbReference type="EMBL" id="CP016171">
    <property type="protein sequence ID" value="ANN72630.1"/>
    <property type="molecule type" value="Genomic_DNA"/>
</dbReference>
<dbReference type="PROSITE" id="PS50931">
    <property type="entry name" value="HTH_LYSR"/>
    <property type="match status" value="1"/>
</dbReference>
<dbReference type="InterPro" id="IPR036388">
    <property type="entry name" value="WH-like_DNA-bd_sf"/>
</dbReference>
<sequence>MDVADLKTLAAVARHGSMNKAASELHTVQSNVTARIRALEDELGVPLFQRHARGVTITPAGQRMLPFVGRIAKLLAEARAAARDDGSPAGALALGGLETTTALRLSPLLIEFARAYPQVTLSLGTGTTTALLRDVVECRLDGAFVSGPVDHPDIHQETIFTEELVLATSPAIRSLKDLAKVADLKTVVFNVGCSYRQRLETLLAGMGIVVARPLEFGSLDAILSCTAAGVGVTLLPRGVVQSAFEAGRIALHRLPREHARAETLFIRRTDGYVSSALTAFLDIARRFHRVPEKDRAPVPISTLAPLKRA</sequence>
<dbReference type="STRING" id="463025.BAU08_15870"/>
<evidence type="ECO:0000256" key="3">
    <source>
        <dbReference type="ARBA" id="ARBA00023125"/>
    </source>
</evidence>
<dbReference type="Pfam" id="PF00126">
    <property type="entry name" value="HTH_1"/>
    <property type="match status" value="1"/>
</dbReference>
<evidence type="ECO:0000256" key="4">
    <source>
        <dbReference type="ARBA" id="ARBA00023163"/>
    </source>
</evidence>
<evidence type="ECO:0000259" key="5">
    <source>
        <dbReference type="PROSITE" id="PS50931"/>
    </source>
</evidence>
<dbReference type="GO" id="GO:0003700">
    <property type="term" value="F:DNA-binding transcription factor activity"/>
    <property type="evidence" value="ECO:0007669"/>
    <property type="project" value="InterPro"/>
</dbReference>